<dbReference type="OrthoDB" id="9873441at2"/>
<evidence type="ECO:0000313" key="2">
    <source>
        <dbReference type="EMBL" id="SAL59982.1"/>
    </source>
</evidence>
<dbReference type="STRING" id="326474.AWB65_05394"/>
<feature type="signal peptide" evidence="1">
    <location>
        <begin position="1"/>
        <end position="26"/>
    </location>
</feature>
<keyword evidence="1" id="KW-0732">Signal</keyword>
<proteinExistence type="predicted"/>
<comment type="caution">
    <text evidence="2">The sequence shown here is derived from an EMBL/GenBank/DDBJ whole genome shotgun (WGS) entry which is preliminary data.</text>
</comment>
<dbReference type="AlphaFoldDB" id="A0A158ITH4"/>
<dbReference type="EMBL" id="FCNW02000044">
    <property type="protein sequence ID" value="SAL59982.1"/>
    <property type="molecule type" value="Genomic_DNA"/>
</dbReference>
<accession>A0A158ITH4</accession>
<evidence type="ECO:0000256" key="1">
    <source>
        <dbReference type="SAM" id="SignalP"/>
    </source>
</evidence>
<evidence type="ECO:0000313" key="3">
    <source>
        <dbReference type="Proteomes" id="UP000054977"/>
    </source>
</evidence>
<organism evidence="2 3">
    <name type="scientific">Caballeronia humi</name>
    <dbReference type="NCBI Taxonomy" id="326474"/>
    <lineage>
        <taxon>Bacteria</taxon>
        <taxon>Pseudomonadati</taxon>
        <taxon>Pseudomonadota</taxon>
        <taxon>Betaproteobacteria</taxon>
        <taxon>Burkholderiales</taxon>
        <taxon>Burkholderiaceae</taxon>
        <taxon>Caballeronia</taxon>
    </lineage>
</organism>
<protein>
    <recommendedName>
        <fullName evidence="4">Lipoprotein</fullName>
    </recommendedName>
</protein>
<feature type="chain" id="PRO_5011120972" description="Lipoprotein" evidence="1">
    <location>
        <begin position="27"/>
        <end position="205"/>
    </location>
</feature>
<evidence type="ECO:0008006" key="4">
    <source>
        <dbReference type="Google" id="ProtNLM"/>
    </source>
</evidence>
<keyword evidence="3" id="KW-1185">Reference proteome</keyword>
<dbReference type="RefSeq" id="WP_087670067.1">
    <property type="nucleotide sequence ID" value="NZ_FCNW02000044.1"/>
</dbReference>
<name>A0A158ITH4_9BURK</name>
<gene>
    <name evidence="2" type="ORF">AWB65_05394</name>
</gene>
<reference evidence="2" key="1">
    <citation type="submission" date="2016-01" db="EMBL/GenBank/DDBJ databases">
        <authorList>
            <person name="Peeters C."/>
        </authorList>
    </citation>
    <scope>NUCLEOTIDE SEQUENCE [LARGE SCALE GENOMIC DNA]</scope>
    <source>
        <strain evidence="2">LMG 22934</strain>
    </source>
</reference>
<sequence>MNRRLFLATKFALLLALAAFTTFVSAHDRWDDGNDQGGGSRTLQGRHEKVSPKARLYDARGTVIGDVIYVGGIDYDGGVLLNFSGVLVFAGFSRAGGYQTNDALSNSEFVWQYPQLAYSNPNCTGTPYIYYDGGPYRPSAIERKGNTATLYIAKDTLSQTVTMGSSIGGYGSCYAGAPVYVSKAWSVESTVDLTQLFPEPLRIGR</sequence>
<dbReference type="Proteomes" id="UP000054977">
    <property type="component" value="Unassembled WGS sequence"/>
</dbReference>